<sequence>MINCRCMALLRKQLSTNFKSTRTTNIHYSKQSNLPPGSITDFVWKDYCTSIFRNIQELGKVSYEDYMLSVRNHETLMELALRGYCGRPFYLRHDARFVVKMLRKSEAKLLIEMLPSYYRHIEMYSNSLLSKYYGLHASRPGIGGQKVYFVVMENLLQSEHQIHRQYDLKGSSQGRSPTEACTQPRLTLKDPDFDLCFYLDPSTRSQLLEQIKIDCKFLEEQGVMGYSLLLGVHIEHPTRGNKDEKNGLPPVKSEPVNERPRDNAFQEQNGGDSSCIEKLYSRHRRDPTLSDFFTEANRPGPRFGTKVSARASQMSQTLKEVSTRGRRTRPPEGYNVVLYLGIIDFLKNYNVIKRLEHAFKSLQYDAKEISSVKPELYASRFQDFLCKVLLTDDIRHESAGLVPQSTALS</sequence>
<dbReference type="InterPro" id="IPR023610">
    <property type="entry name" value="PInositol-4/5-P-5/4-kinase"/>
</dbReference>
<dbReference type="PANTHER" id="PTHR23086">
    <property type="entry name" value="PHOSPHATIDYLINOSITOL-4-PHOSPHATE 5-KINASE"/>
    <property type="match status" value="1"/>
</dbReference>
<dbReference type="EMBL" id="JBDFQZ010000002">
    <property type="protein sequence ID" value="KAK9749460.1"/>
    <property type="molecule type" value="Genomic_DNA"/>
</dbReference>
<evidence type="ECO:0000256" key="2">
    <source>
        <dbReference type="ARBA" id="ARBA00022777"/>
    </source>
</evidence>
<keyword evidence="7" id="KW-1185">Reference proteome</keyword>
<protein>
    <recommendedName>
        <fullName evidence="1">1-phosphatidylinositol-4-phosphate 5-kinase</fullName>
        <ecNumber evidence="1">2.7.1.68</ecNumber>
    </recommendedName>
</protein>
<dbReference type="GO" id="GO:0005886">
    <property type="term" value="C:plasma membrane"/>
    <property type="evidence" value="ECO:0007669"/>
    <property type="project" value="TreeGrafter"/>
</dbReference>
<dbReference type="SUPFAM" id="SSF56104">
    <property type="entry name" value="SAICAR synthase-like"/>
    <property type="match status" value="1"/>
</dbReference>
<dbReference type="Pfam" id="PF01504">
    <property type="entry name" value="PIP5K"/>
    <property type="match status" value="1"/>
</dbReference>
<dbReference type="InterPro" id="IPR027484">
    <property type="entry name" value="PInositol-4-P-5-kinase_N"/>
</dbReference>
<evidence type="ECO:0000313" key="6">
    <source>
        <dbReference type="EMBL" id="KAK9749460.1"/>
    </source>
</evidence>
<evidence type="ECO:0000256" key="3">
    <source>
        <dbReference type="PROSITE-ProRule" id="PRU00781"/>
    </source>
</evidence>
<dbReference type="InterPro" id="IPR027483">
    <property type="entry name" value="PInositol-4-P-4/5-kinase_C_sf"/>
</dbReference>
<dbReference type="SMART" id="SM00330">
    <property type="entry name" value="PIPKc"/>
    <property type="match status" value="1"/>
</dbReference>
<gene>
    <name evidence="6" type="ORF">RND81_02G127400</name>
</gene>
<keyword evidence="3" id="KW-0067">ATP-binding</keyword>
<dbReference type="PANTHER" id="PTHR23086:SF111">
    <property type="entry name" value="PHOSPHATIDYLINOSITOL 4-PHOSPHATE 5-KINASE 10"/>
    <property type="match status" value="1"/>
</dbReference>
<dbReference type="InterPro" id="IPR002498">
    <property type="entry name" value="PInositol-4-P-4/5-kinase_core"/>
</dbReference>
<dbReference type="Proteomes" id="UP001443914">
    <property type="component" value="Unassembled WGS sequence"/>
</dbReference>
<keyword evidence="2 3" id="KW-0418">Kinase</keyword>
<evidence type="ECO:0000256" key="1">
    <source>
        <dbReference type="ARBA" id="ARBA00012172"/>
    </source>
</evidence>
<feature type="domain" description="PIPK" evidence="5">
    <location>
        <begin position="1"/>
        <end position="389"/>
    </location>
</feature>
<dbReference type="Gene3D" id="3.30.800.10">
    <property type="entry name" value="Phosphatidylinositol Phosphate Kinase II Beta"/>
    <property type="match status" value="1"/>
</dbReference>
<feature type="region of interest" description="Disordered" evidence="4">
    <location>
        <begin position="237"/>
        <end position="270"/>
    </location>
</feature>
<evidence type="ECO:0000256" key="4">
    <source>
        <dbReference type="SAM" id="MobiDB-lite"/>
    </source>
</evidence>
<evidence type="ECO:0000313" key="7">
    <source>
        <dbReference type="Proteomes" id="UP001443914"/>
    </source>
</evidence>
<dbReference type="GO" id="GO:0005524">
    <property type="term" value="F:ATP binding"/>
    <property type="evidence" value="ECO:0007669"/>
    <property type="project" value="UniProtKB-UniRule"/>
</dbReference>
<feature type="compositionally biased region" description="Basic and acidic residues" evidence="4">
    <location>
        <begin position="237"/>
        <end position="246"/>
    </location>
</feature>
<organism evidence="6 7">
    <name type="scientific">Saponaria officinalis</name>
    <name type="common">Common soapwort</name>
    <name type="synonym">Lychnis saponaria</name>
    <dbReference type="NCBI Taxonomy" id="3572"/>
    <lineage>
        <taxon>Eukaryota</taxon>
        <taxon>Viridiplantae</taxon>
        <taxon>Streptophyta</taxon>
        <taxon>Embryophyta</taxon>
        <taxon>Tracheophyta</taxon>
        <taxon>Spermatophyta</taxon>
        <taxon>Magnoliopsida</taxon>
        <taxon>eudicotyledons</taxon>
        <taxon>Gunneridae</taxon>
        <taxon>Pentapetalae</taxon>
        <taxon>Caryophyllales</taxon>
        <taxon>Caryophyllaceae</taxon>
        <taxon>Caryophylleae</taxon>
        <taxon>Saponaria</taxon>
    </lineage>
</organism>
<keyword evidence="3" id="KW-0547">Nucleotide-binding</keyword>
<evidence type="ECO:0000259" key="5">
    <source>
        <dbReference type="PROSITE" id="PS51455"/>
    </source>
</evidence>
<feature type="compositionally biased region" description="Basic and acidic residues" evidence="4">
    <location>
        <begin position="255"/>
        <end position="264"/>
    </location>
</feature>
<dbReference type="GO" id="GO:0016308">
    <property type="term" value="F:1-phosphatidylinositol-4-phosphate 5-kinase activity"/>
    <property type="evidence" value="ECO:0007669"/>
    <property type="project" value="UniProtKB-EC"/>
</dbReference>
<reference evidence="6" key="1">
    <citation type="submission" date="2024-03" db="EMBL/GenBank/DDBJ databases">
        <title>WGS assembly of Saponaria officinalis var. Norfolk2.</title>
        <authorList>
            <person name="Jenkins J."/>
            <person name="Shu S."/>
            <person name="Grimwood J."/>
            <person name="Barry K."/>
            <person name="Goodstein D."/>
            <person name="Schmutz J."/>
            <person name="Leebens-Mack J."/>
            <person name="Osbourn A."/>
        </authorList>
    </citation>
    <scope>NUCLEOTIDE SEQUENCE [LARGE SCALE GENOMIC DNA]</scope>
    <source>
        <strain evidence="6">JIC</strain>
    </source>
</reference>
<comment type="caution">
    <text evidence="6">The sequence shown here is derived from an EMBL/GenBank/DDBJ whole genome shotgun (WGS) entry which is preliminary data.</text>
</comment>
<accession>A0AAW1MSI1</accession>
<dbReference type="EC" id="2.7.1.68" evidence="1"/>
<name>A0AAW1MSI1_SAPOF</name>
<dbReference type="AlphaFoldDB" id="A0AAW1MSI1"/>
<proteinExistence type="predicted"/>
<dbReference type="Gene3D" id="3.30.810.10">
    <property type="entry name" value="2-Layer Sandwich"/>
    <property type="match status" value="1"/>
</dbReference>
<dbReference type="PROSITE" id="PS51455">
    <property type="entry name" value="PIPK"/>
    <property type="match status" value="1"/>
</dbReference>
<dbReference type="GO" id="GO:0046854">
    <property type="term" value="P:phosphatidylinositol phosphate biosynthetic process"/>
    <property type="evidence" value="ECO:0007669"/>
    <property type="project" value="TreeGrafter"/>
</dbReference>
<keyword evidence="3" id="KW-0808">Transferase</keyword>